<dbReference type="VEuPathDB" id="FungiDB:SMAC_01853"/>
<dbReference type="EMBL" id="CABT02000005">
    <property type="protein sequence ID" value="CCC08305.1"/>
    <property type="molecule type" value="Genomic_DNA"/>
</dbReference>
<keyword evidence="1" id="KW-0732">Signal</keyword>
<dbReference type="OrthoDB" id="2910287at2759"/>
<name>F7VS19_SORMK</name>
<evidence type="ECO:0000313" key="2">
    <source>
        <dbReference type="EMBL" id="CCC08305.1"/>
    </source>
</evidence>
<dbReference type="AlphaFoldDB" id="F7VS19"/>
<keyword evidence="3" id="KW-1185">Reference proteome</keyword>
<organism evidence="2 3">
    <name type="scientific">Sordaria macrospora (strain ATCC MYA-333 / DSM 997 / K(L3346) / K-hell)</name>
    <dbReference type="NCBI Taxonomy" id="771870"/>
    <lineage>
        <taxon>Eukaryota</taxon>
        <taxon>Fungi</taxon>
        <taxon>Dikarya</taxon>
        <taxon>Ascomycota</taxon>
        <taxon>Pezizomycotina</taxon>
        <taxon>Sordariomycetes</taxon>
        <taxon>Sordariomycetidae</taxon>
        <taxon>Sordariales</taxon>
        <taxon>Sordariaceae</taxon>
        <taxon>Sordaria</taxon>
    </lineage>
</organism>
<sequence>MQLTIQASSILSLGLLLLTRSAQASFYVCTGENFKGDCQNFDMPYNDCYNLDAGYARRVTSAGPDEGS</sequence>
<evidence type="ECO:0000256" key="1">
    <source>
        <dbReference type="SAM" id="SignalP"/>
    </source>
</evidence>
<dbReference type="HOGENOM" id="CLU_2795580_0_0_1"/>
<reference evidence="2 3" key="1">
    <citation type="journal article" date="2010" name="PLoS Genet.">
        <title>De novo assembly of a 40 Mb eukaryotic genome from short sequence reads: Sordaria macrospora, a model organism for fungal morphogenesis.</title>
        <authorList>
            <person name="Nowrousian M."/>
            <person name="Stajich J."/>
            <person name="Chu M."/>
            <person name="Engh I."/>
            <person name="Espagne E."/>
            <person name="Halliday K."/>
            <person name="Kamerewerd J."/>
            <person name="Kempken F."/>
            <person name="Knab B."/>
            <person name="Kuo H.C."/>
            <person name="Osiewacz H.D."/>
            <person name="Poeggeler S."/>
            <person name="Read N."/>
            <person name="Seiler S."/>
            <person name="Smith K."/>
            <person name="Zickler D."/>
            <person name="Kueck U."/>
            <person name="Freitag M."/>
        </authorList>
    </citation>
    <scope>NUCLEOTIDE SEQUENCE [LARGE SCALE GENOMIC DNA]</scope>
    <source>
        <strain evidence="3">ATCC MYA-333 / DSM 997 / K(L3346) / K-hell</strain>
        <tissue evidence="2">Mycelium</tissue>
    </source>
</reference>
<evidence type="ECO:0000313" key="3">
    <source>
        <dbReference type="Proteomes" id="UP000001881"/>
    </source>
</evidence>
<accession>F7VS19</accession>
<gene>
    <name evidence="2" type="ORF">SMAC_01853</name>
</gene>
<dbReference type="Proteomes" id="UP000001881">
    <property type="component" value="Unassembled WGS sequence"/>
</dbReference>
<comment type="caution">
    <text evidence="2">The sequence shown here is derived from an EMBL/GenBank/DDBJ whole genome shotgun (WGS) entry which is preliminary data.</text>
</comment>
<proteinExistence type="predicted"/>
<feature type="chain" id="PRO_5003363650" evidence="1">
    <location>
        <begin position="25"/>
        <end position="68"/>
    </location>
</feature>
<protein>
    <submittedName>
        <fullName evidence="2">WGS project CABT00000000 data, contig 2.5</fullName>
    </submittedName>
</protein>
<feature type="signal peptide" evidence="1">
    <location>
        <begin position="1"/>
        <end position="24"/>
    </location>
</feature>
<dbReference type="InParanoid" id="F7VS19"/>